<protein>
    <submittedName>
        <fullName evidence="1 3">Uncharacterized protein</fullName>
    </submittedName>
</protein>
<name>A0A182EIA8_ONCOC</name>
<sequence>MQRYMNKSSVVQAHRDDKPDCPISLCSRVDFAPYNTFRAILNPALCSSLEHCSLQCKDRLLHDLNGFFQCICARVQNVISKSYRELSDVNYDK</sequence>
<reference evidence="1 2" key="2">
    <citation type="submission" date="2018-08" db="EMBL/GenBank/DDBJ databases">
        <authorList>
            <person name="Laetsch R D."/>
            <person name="Stevens L."/>
            <person name="Kumar S."/>
            <person name="Blaxter L. M."/>
        </authorList>
    </citation>
    <scope>NUCLEOTIDE SEQUENCE [LARGE SCALE GENOMIC DNA]</scope>
</reference>
<evidence type="ECO:0000313" key="2">
    <source>
        <dbReference type="Proteomes" id="UP000271087"/>
    </source>
</evidence>
<proteinExistence type="predicted"/>
<dbReference type="Proteomes" id="UP000271087">
    <property type="component" value="Unassembled WGS sequence"/>
</dbReference>
<evidence type="ECO:0000313" key="1">
    <source>
        <dbReference type="EMBL" id="VDK87433.1"/>
    </source>
</evidence>
<dbReference type="EMBL" id="UYRW01002977">
    <property type="protein sequence ID" value="VDK87433.1"/>
    <property type="molecule type" value="Genomic_DNA"/>
</dbReference>
<keyword evidence="2" id="KW-1185">Reference proteome</keyword>
<dbReference type="AlphaFoldDB" id="A0A182EIA8"/>
<gene>
    <name evidence="1" type="ORF">NOO_LOCUS7837</name>
</gene>
<reference evidence="3" key="1">
    <citation type="submission" date="2016-06" db="UniProtKB">
        <authorList>
            <consortium name="WormBaseParasite"/>
        </authorList>
    </citation>
    <scope>IDENTIFICATION</scope>
</reference>
<dbReference type="STRING" id="42157.A0A182EIA8"/>
<accession>A0A182EIA8</accession>
<evidence type="ECO:0000313" key="3">
    <source>
        <dbReference type="WBParaSite" id="nOo.2.0.1.t07837-RA"/>
    </source>
</evidence>
<organism evidence="3">
    <name type="scientific">Onchocerca ochengi</name>
    <name type="common">Filarial nematode worm</name>
    <dbReference type="NCBI Taxonomy" id="42157"/>
    <lineage>
        <taxon>Eukaryota</taxon>
        <taxon>Metazoa</taxon>
        <taxon>Ecdysozoa</taxon>
        <taxon>Nematoda</taxon>
        <taxon>Chromadorea</taxon>
        <taxon>Rhabditida</taxon>
        <taxon>Spirurina</taxon>
        <taxon>Spiruromorpha</taxon>
        <taxon>Filarioidea</taxon>
        <taxon>Onchocercidae</taxon>
        <taxon>Onchocerca</taxon>
    </lineage>
</organism>
<dbReference type="WBParaSite" id="nOo.2.0.1.t07837-RA">
    <property type="protein sequence ID" value="nOo.2.0.1.t07837-RA"/>
    <property type="gene ID" value="nOo.2.0.1.g07837"/>
</dbReference>